<keyword evidence="4" id="KW-0511">Multifunctional enzyme</keyword>
<dbReference type="CDD" id="cd02440">
    <property type="entry name" value="AdoMet_MTases"/>
    <property type="match status" value="1"/>
</dbReference>
<dbReference type="OrthoDB" id="411785at2759"/>
<keyword evidence="3 6" id="KW-0808">Transferase</keyword>
<evidence type="ECO:0000256" key="2">
    <source>
        <dbReference type="ARBA" id="ARBA00022603"/>
    </source>
</evidence>
<dbReference type="PANTHER" id="PTHR12176">
    <property type="entry name" value="SAM-DEPENDENT METHYLTRANSFERASE SUPERFAMILY PROTEIN"/>
    <property type="match status" value="1"/>
</dbReference>
<protein>
    <submittedName>
        <fullName evidence="6">Methyltransferase domain containing protein, putative</fullName>
    </submittedName>
</protein>
<feature type="region of interest" description="Disordered" evidence="5">
    <location>
        <begin position="165"/>
        <end position="203"/>
    </location>
</feature>
<evidence type="ECO:0000313" key="6">
    <source>
        <dbReference type="EMBL" id="CDI78906.1"/>
    </source>
</evidence>
<accession>U6GF76</accession>
<dbReference type="GO" id="GO:0008168">
    <property type="term" value="F:methyltransferase activity"/>
    <property type="evidence" value="ECO:0007669"/>
    <property type="project" value="UniProtKB-KW"/>
</dbReference>
<dbReference type="GeneID" id="25271903"/>
<gene>
    <name evidence="6" type="ORF">EAH_00038330</name>
</gene>
<dbReference type="InterPro" id="IPR051419">
    <property type="entry name" value="Lys/N-term_MeTrsfase_sf"/>
</dbReference>
<sequence length="333" mass="36612">MCCLPSNLAEFRESQYWDRFFLDRKGRPFEWYGDYKDFREALDALGFLKGAPQAAGGPHSPQQGGPHVLHVGCGNSTLAKDLFDDGYTRIVNVDFSPVVIEEMKKTHSHLSTIEWHCLDIRGRGLQKAFLKGPPSSGGPSGAPPFDLVFDKGFLDAYISIDHEDDHVEQGGPLGAPNKGTGAPTGAPNKGTGAPTEGPQESSYDYRKAAEEYFEAVFDVLKEGGSFVLISLAQDYILKEFVRFFLRRPVSIEIFCCPSKEEISRGAPFSRLQPFLFCIKKGAPKVEVEGEENGDKTKTQVPICKLAGTAGSGPESFPLWELTSFLVWTMCVSV</sequence>
<dbReference type="Gene3D" id="3.40.50.150">
    <property type="entry name" value="Vaccinia Virus protein VP39"/>
    <property type="match status" value="1"/>
</dbReference>
<dbReference type="RefSeq" id="XP_013250919.1">
    <property type="nucleotide sequence ID" value="XM_013395465.1"/>
</dbReference>
<dbReference type="InterPro" id="IPR029063">
    <property type="entry name" value="SAM-dependent_MTases_sf"/>
</dbReference>
<dbReference type="PANTHER" id="PTHR12176:SF78">
    <property type="entry name" value="EEF1A LYSINE AND N-TERMINAL METHYLTRANSFERASE"/>
    <property type="match status" value="1"/>
</dbReference>
<reference evidence="6" key="1">
    <citation type="submission" date="2013-10" db="EMBL/GenBank/DDBJ databases">
        <title>Genomic analysis of the causative agents of coccidiosis in chickens.</title>
        <authorList>
            <person name="Reid A.J."/>
            <person name="Blake D."/>
            <person name="Billington K."/>
            <person name="Browne H."/>
            <person name="Dunn M."/>
            <person name="Hung S."/>
            <person name="Kawahara F."/>
            <person name="Miranda-Saavedra D."/>
            <person name="Mourier T."/>
            <person name="Nagra H."/>
            <person name="Otto T.D."/>
            <person name="Rawlings N."/>
            <person name="Sanchez A."/>
            <person name="Sanders M."/>
            <person name="Subramaniam C."/>
            <person name="Tay Y."/>
            <person name="Dear P."/>
            <person name="Doerig C."/>
            <person name="Gruber A."/>
            <person name="Parkinson J."/>
            <person name="Shirley M."/>
            <person name="Wan K.L."/>
            <person name="Berriman M."/>
            <person name="Tomley F."/>
            <person name="Pain A."/>
        </authorList>
    </citation>
    <scope>NUCLEOTIDE SEQUENCE</scope>
    <source>
        <strain evidence="6">Houghton</strain>
    </source>
</reference>
<keyword evidence="2 6" id="KW-0489">Methyltransferase</keyword>
<keyword evidence="7" id="KW-1185">Reference proteome</keyword>
<dbReference type="EMBL" id="HG670933">
    <property type="protein sequence ID" value="CDI78906.1"/>
    <property type="molecule type" value="Genomic_DNA"/>
</dbReference>
<proteinExistence type="inferred from homology"/>
<evidence type="ECO:0000256" key="1">
    <source>
        <dbReference type="ARBA" id="ARBA00008361"/>
    </source>
</evidence>
<reference evidence="6" key="2">
    <citation type="submission" date="2013-10" db="EMBL/GenBank/DDBJ databases">
        <authorList>
            <person name="Aslett M."/>
        </authorList>
    </citation>
    <scope>NUCLEOTIDE SEQUENCE</scope>
    <source>
        <strain evidence="6">Houghton</strain>
    </source>
</reference>
<dbReference type="OMA" id="VEINIYC"/>
<organism evidence="6 7">
    <name type="scientific">Eimeria acervulina</name>
    <name type="common">Coccidian parasite</name>
    <dbReference type="NCBI Taxonomy" id="5801"/>
    <lineage>
        <taxon>Eukaryota</taxon>
        <taxon>Sar</taxon>
        <taxon>Alveolata</taxon>
        <taxon>Apicomplexa</taxon>
        <taxon>Conoidasida</taxon>
        <taxon>Coccidia</taxon>
        <taxon>Eucoccidiorida</taxon>
        <taxon>Eimeriorina</taxon>
        <taxon>Eimeriidae</taxon>
        <taxon>Eimeria</taxon>
    </lineage>
</organism>
<dbReference type="AlphaFoldDB" id="U6GF76"/>
<dbReference type="SUPFAM" id="SSF53335">
    <property type="entry name" value="S-adenosyl-L-methionine-dependent methyltransferases"/>
    <property type="match status" value="1"/>
</dbReference>
<dbReference type="VEuPathDB" id="ToxoDB:EAH_00038330"/>
<dbReference type="Proteomes" id="UP000018050">
    <property type="component" value="Unassembled WGS sequence"/>
</dbReference>
<dbReference type="GO" id="GO:0032259">
    <property type="term" value="P:methylation"/>
    <property type="evidence" value="ECO:0007669"/>
    <property type="project" value="UniProtKB-KW"/>
</dbReference>
<evidence type="ECO:0000256" key="5">
    <source>
        <dbReference type="SAM" id="MobiDB-lite"/>
    </source>
</evidence>
<comment type="similarity">
    <text evidence="1">Belongs to the methyltransferase superfamily.</text>
</comment>
<name>U6GF76_EIMAC</name>
<evidence type="ECO:0000256" key="3">
    <source>
        <dbReference type="ARBA" id="ARBA00022679"/>
    </source>
</evidence>
<evidence type="ECO:0000313" key="7">
    <source>
        <dbReference type="Proteomes" id="UP000018050"/>
    </source>
</evidence>
<evidence type="ECO:0000256" key="4">
    <source>
        <dbReference type="ARBA" id="ARBA00023268"/>
    </source>
</evidence>